<evidence type="ECO:0000256" key="4">
    <source>
        <dbReference type="SAM" id="MobiDB-lite"/>
    </source>
</evidence>
<dbReference type="Gene3D" id="3.10.590.10">
    <property type="entry name" value="ph1033 like domains"/>
    <property type="match status" value="1"/>
</dbReference>
<dbReference type="GO" id="GO:0061157">
    <property type="term" value="P:mRNA destabilization"/>
    <property type="evidence" value="ECO:0007669"/>
    <property type="project" value="TreeGrafter"/>
</dbReference>
<dbReference type="Pfam" id="PF04146">
    <property type="entry name" value="YTH"/>
    <property type="match status" value="1"/>
</dbReference>
<organism evidence="6 7">
    <name type="scientific">Psylliodes chrysocephalus</name>
    <dbReference type="NCBI Taxonomy" id="3402493"/>
    <lineage>
        <taxon>Eukaryota</taxon>
        <taxon>Metazoa</taxon>
        <taxon>Ecdysozoa</taxon>
        <taxon>Arthropoda</taxon>
        <taxon>Hexapoda</taxon>
        <taxon>Insecta</taxon>
        <taxon>Pterygota</taxon>
        <taxon>Neoptera</taxon>
        <taxon>Endopterygota</taxon>
        <taxon>Coleoptera</taxon>
        <taxon>Polyphaga</taxon>
        <taxon>Cucujiformia</taxon>
        <taxon>Chrysomeloidea</taxon>
        <taxon>Chrysomelidae</taxon>
        <taxon>Galerucinae</taxon>
        <taxon>Alticini</taxon>
        <taxon>Psylliodes</taxon>
    </lineage>
</organism>
<proteinExistence type="predicted"/>
<dbReference type="InterPro" id="IPR045168">
    <property type="entry name" value="YTH_prot"/>
</dbReference>
<feature type="region of interest" description="Disordered" evidence="4">
    <location>
        <begin position="277"/>
        <end position="302"/>
    </location>
</feature>
<evidence type="ECO:0000259" key="5">
    <source>
        <dbReference type="PROSITE" id="PS50882"/>
    </source>
</evidence>
<dbReference type="Proteomes" id="UP001153636">
    <property type="component" value="Chromosome 18"/>
</dbReference>
<evidence type="ECO:0000313" key="6">
    <source>
        <dbReference type="EMBL" id="CAH1104748.1"/>
    </source>
</evidence>
<evidence type="ECO:0000256" key="2">
    <source>
        <dbReference type="ARBA" id="ARBA00022490"/>
    </source>
</evidence>
<name>A0A9P0G9C8_9CUCU</name>
<keyword evidence="7" id="KW-1185">Reference proteome</keyword>
<dbReference type="InterPro" id="IPR007275">
    <property type="entry name" value="YTH_domain"/>
</dbReference>
<accession>A0A9P0G9C8</accession>
<evidence type="ECO:0000256" key="3">
    <source>
        <dbReference type="ARBA" id="ARBA00022884"/>
    </source>
</evidence>
<dbReference type="EMBL" id="OV651830">
    <property type="protein sequence ID" value="CAH1104748.1"/>
    <property type="molecule type" value="Genomic_DNA"/>
</dbReference>
<dbReference type="PANTHER" id="PTHR12357">
    <property type="entry name" value="YTH YT521-B HOMOLOGY DOMAIN-CONTAINING"/>
    <property type="match status" value="1"/>
</dbReference>
<dbReference type="OrthoDB" id="306690at2759"/>
<dbReference type="GO" id="GO:1990247">
    <property type="term" value="F:N6-methyladenosine-containing RNA reader activity"/>
    <property type="evidence" value="ECO:0007669"/>
    <property type="project" value="TreeGrafter"/>
</dbReference>
<feature type="compositionally biased region" description="Basic and acidic residues" evidence="4">
    <location>
        <begin position="591"/>
        <end position="608"/>
    </location>
</feature>
<feature type="compositionally biased region" description="Basic and acidic residues" evidence="4">
    <location>
        <begin position="561"/>
        <end position="584"/>
    </location>
</feature>
<dbReference type="CDD" id="cd21134">
    <property type="entry name" value="YTH"/>
    <property type="match status" value="1"/>
</dbReference>
<feature type="region of interest" description="Disordered" evidence="4">
    <location>
        <begin position="1"/>
        <end position="46"/>
    </location>
</feature>
<protein>
    <recommendedName>
        <fullName evidence="5">YTH domain-containing protein</fullName>
    </recommendedName>
</protein>
<feature type="compositionally biased region" description="Gly residues" evidence="4">
    <location>
        <begin position="543"/>
        <end position="560"/>
    </location>
</feature>
<keyword evidence="3" id="KW-0694">RNA-binding</keyword>
<evidence type="ECO:0000313" key="7">
    <source>
        <dbReference type="Proteomes" id="UP001153636"/>
    </source>
</evidence>
<feature type="compositionally biased region" description="Polar residues" evidence="4">
    <location>
        <begin position="13"/>
        <end position="22"/>
    </location>
</feature>
<dbReference type="GO" id="GO:0003729">
    <property type="term" value="F:mRNA binding"/>
    <property type="evidence" value="ECO:0007669"/>
    <property type="project" value="TreeGrafter"/>
</dbReference>
<dbReference type="PANTHER" id="PTHR12357:SF89">
    <property type="entry name" value="YTH DOMAIN-CONTAINING FAMILY PROTEIN"/>
    <property type="match status" value="1"/>
</dbReference>
<dbReference type="FunFam" id="3.10.590.10:FF:000001">
    <property type="entry name" value="YTH domain family 1, isoform CRA_a"/>
    <property type="match status" value="1"/>
</dbReference>
<feature type="domain" description="YTH" evidence="5">
    <location>
        <begin position="374"/>
        <end position="508"/>
    </location>
</feature>
<dbReference type="AlphaFoldDB" id="A0A9P0G9C8"/>
<dbReference type="PROSITE" id="PS50882">
    <property type="entry name" value="YTH"/>
    <property type="match status" value="1"/>
</dbReference>
<gene>
    <name evidence="6" type="ORF">PSYICH_LOCUS5837</name>
</gene>
<keyword evidence="2" id="KW-0963">Cytoplasm</keyword>
<evidence type="ECO:0000256" key="1">
    <source>
        <dbReference type="ARBA" id="ARBA00004496"/>
    </source>
</evidence>
<reference evidence="6" key="1">
    <citation type="submission" date="2022-01" db="EMBL/GenBank/DDBJ databases">
        <authorList>
            <person name="King R."/>
        </authorList>
    </citation>
    <scope>NUCLEOTIDE SEQUENCE</scope>
</reference>
<sequence length="617" mass="67868">MSAGVSDQRMKGQGNQVSNGSKEQLGAGEGAAGSEEFETWRSQQQNTTAHTAYGASVPISSATDIYNMSTAGYYGSGGTYPYQAYGVGDGTWSNGTDPMTFLSGYPHDSYSMDGMFGPSTTFSTPTAFAGQHSSFNYFHSNGDFNTWGSQLGGQRKYDDYYRDHQNMYTQAMPDSTLKSVEQAMQNLDLKASMDSKESMGQQKKTTWASIASQPAKPQLSIQNQGLKKKGPGMPPGPIVPGKHNMDIGTWDTNKTPPQLPPAVTNTPKNVVPSAVAVRPGWNGPPTNRQAPPVAPRPQHPMPTYQPQGMMPSHLPPQVNMPTGHLQGMMPPPMPAMMVPTPPASAAAIHHPVLDELKGKNNYNPTDFDLTAPNARFFVIKSYSEDDIHRSIKYEIWCSTEHGNKRLDHAYREREGAGAIFLFFSVNGSGHFCGMAQMVSAVDYHANSSVWSQDKWKGQFKVRWVYVKDVPNVQLRHIRLENNDNKSVTQSRDTQEVPHSKGVQVLRIMHSYRHSTSIFDDFVHYEKRQEEEDNRKQPLVKENPGGGQGGHESAGVSGGGQIREHRDRGDHRGGRNHDRDGDSGHRSGGNHRNNDHHGGGGHKDRDNNRGRGGRGGRN</sequence>
<dbReference type="GO" id="GO:0005737">
    <property type="term" value="C:cytoplasm"/>
    <property type="evidence" value="ECO:0007669"/>
    <property type="project" value="UniProtKB-SubCell"/>
</dbReference>
<comment type="subcellular location">
    <subcellularLocation>
        <location evidence="1">Cytoplasm</location>
    </subcellularLocation>
</comment>
<feature type="region of interest" description="Disordered" evidence="4">
    <location>
        <begin position="528"/>
        <end position="617"/>
    </location>
</feature>